<dbReference type="Proteomes" id="UP001501411">
    <property type="component" value="Unassembled WGS sequence"/>
</dbReference>
<feature type="transmembrane region" description="Helical" evidence="1">
    <location>
        <begin position="90"/>
        <end position="108"/>
    </location>
</feature>
<keyword evidence="1" id="KW-0812">Transmembrane</keyword>
<keyword evidence="4" id="KW-1185">Reference proteome</keyword>
<proteinExistence type="predicted"/>
<gene>
    <name evidence="3" type="ORF">GCM10023231_19870</name>
</gene>
<feature type="transmembrane region" description="Helical" evidence="1">
    <location>
        <begin position="192"/>
        <end position="215"/>
    </location>
</feature>
<dbReference type="Gene3D" id="3.30.565.10">
    <property type="entry name" value="Histidine kinase-like ATPase, C-terminal domain"/>
    <property type="match status" value="1"/>
</dbReference>
<organism evidence="3 4">
    <name type="scientific">Olivibacter ginsenosidimutans</name>
    <dbReference type="NCBI Taxonomy" id="1176537"/>
    <lineage>
        <taxon>Bacteria</taxon>
        <taxon>Pseudomonadati</taxon>
        <taxon>Bacteroidota</taxon>
        <taxon>Sphingobacteriia</taxon>
        <taxon>Sphingobacteriales</taxon>
        <taxon>Sphingobacteriaceae</taxon>
        <taxon>Olivibacter</taxon>
    </lineage>
</organism>
<protein>
    <recommendedName>
        <fullName evidence="2">Signal transduction histidine kinase internal region domain-containing protein</fullName>
    </recommendedName>
</protein>
<feature type="domain" description="Signal transduction histidine kinase internal region" evidence="2">
    <location>
        <begin position="297"/>
        <end position="373"/>
    </location>
</feature>
<name>A0ABP9B7Z9_9SPHI</name>
<dbReference type="RefSeq" id="WP_345231617.1">
    <property type="nucleotide sequence ID" value="NZ_BAABIQ010000031.1"/>
</dbReference>
<evidence type="ECO:0000313" key="4">
    <source>
        <dbReference type="Proteomes" id="UP001501411"/>
    </source>
</evidence>
<keyword evidence="1" id="KW-0472">Membrane</keyword>
<feature type="transmembrane region" description="Helical" evidence="1">
    <location>
        <begin position="227"/>
        <end position="247"/>
    </location>
</feature>
<dbReference type="InterPro" id="IPR010559">
    <property type="entry name" value="Sig_transdc_His_kin_internal"/>
</dbReference>
<evidence type="ECO:0000256" key="1">
    <source>
        <dbReference type="SAM" id="Phobius"/>
    </source>
</evidence>
<dbReference type="Pfam" id="PF06580">
    <property type="entry name" value="His_kinase"/>
    <property type="match status" value="1"/>
</dbReference>
<dbReference type="EMBL" id="BAABIQ010000031">
    <property type="protein sequence ID" value="GAA4791960.1"/>
    <property type="molecule type" value="Genomic_DNA"/>
</dbReference>
<dbReference type="PANTHER" id="PTHR34220">
    <property type="entry name" value="SENSOR HISTIDINE KINASE YPDA"/>
    <property type="match status" value="1"/>
</dbReference>
<comment type="caution">
    <text evidence="3">The sequence shown here is derived from an EMBL/GenBank/DDBJ whole genome shotgun (WGS) entry which is preliminary data.</text>
</comment>
<dbReference type="PANTHER" id="PTHR34220:SF7">
    <property type="entry name" value="SENSOR HISTIDINE KINASE YPDA"/>
    <property type="match status" value="1"/>
</dbReference>
<feature type="transmembrane region" description="Helical" evidence="1">
    <location>
        <begin position="56"/>
        <end position="78"/>
    </location>
</feature>
<keyword evidence="1" id="KW-1133">Transmembrane helix</keyword>
<accession>A0ABP9B7Z9</accession>
<dbReference type="InterPro" id="IPR036890">
    <property type="entry name" value="HATPase_C_sf"/>
</dbReference>
<feature type="transmembrane region" description="Helical" evidence="1">
    <location>
        <begin position="253"/>
        <end position="275"/>
    </location>
</feature>
<sequence length="489" mass="57158">MKLRRIEAIAATAIYLFIITMVYGQQMKNWEEKTSFFLMKPFNEQGVSFSFYTNHLIPVIIYFSLYYIAFLLVNNWIIPTYLLKEKRYEKGLIISLITLFALWVSFAYCEWAQNRYERHTLWSYLGNGKTYGSVFIIMITLTVYSLLKYGVIYLLRQKGNLTSRIVRESLIAAAIIAAIALLLMTVRPFFAIFWLIISLYTFLVYCLDIYLLLPYCTRRNYPLTNYLFIRIPLSLILYIPFGLLFALPAGINFGGFLVIWLCLNILLIPTVRHIYKRQIGHLAKLLNLETALGKSTADLSFLRSQINPHFLFNILNTLYGTALVEEAEMTASGIQKLGDMMRFMLHENMQDRILLIRELAYVQHYIDLQKLRTALSNNIVVEHQLQEVDGNYQIAPMLLIPFVENAFKHGISLKERSWIKINLYVKDGILYFDVYNSIHEKAIHDPEKDRNGIGLEIVQQRLQQLYPAKHELTIRQTNEEYFIHLTLVL</sequence>
<reference evidence="4" key="1">
    <citation type="journal article" date="2019" name="Int. J. Syst. Evol. Microbiol.">
        <title>The Global Catalogue of Microorganisms (GCM) 10K type strain sequencing project: providing services to taxonomists for standard genome sequencing and annotation.</title>
        <authorList>
            <consortium name="The Broad Institute Genomics Platform"/>
            <consortium name="The Broad Institute Genome Sequencing Center for Infectious Disease"/>
            <person name="Wu L."/>
            <person name="Ma J."/>
        </authorList>
    </citation>
    <scope>NUCLEOTIDE SEQUENCE [LARGE SCALE GENOMIC DNA]</scope>
    <source>
        <strain evidence="4">JCM 18200</strain>
    </source>
</reference>
<evidence type="ECO:0000259" key="2">
    <source>
        <dbReference type="Pfam" id="PF06580"/>
    </source>
</evidence>
<feature type="transmembrane region" description="Helical" evidence="1">
    <location>
        <begin position="128"/>
        <end position="147"/>
    </location>
</feature>
<feature type="transmembrane region" description="Helical" evidence="1">
    <location>
        <begin position="168"/>
        <end position="186"/>
    </location>
</feature>
<dbReference type="SUPFAM" id="SSF55874">
    <property type="entry name" value="ATPase domain of HSP90 chaperone/DNA topoisomerase II/histidine kinase"/>
    <property type="match status" value="1"/>
</dbReference>
<evidence type="ECO:0000313" key="3">
    <source>
        <dbReference type="EMBL" id="GAA4791960.1"/>
    </source>
</evidence>
<dbReference type="InterPro" id="IPR050640">
    <property type="entry name" value="Bact_2-comp_sensor_kinase"/>
</dbReference>